<feature type="compositionally biased region" description="Low complexity" evidence="1">
    <location>
        <begin position="270"/>
        <end position="280"/>
    </location>
</feature>
<gene>
    <name evidence="2" type="ORF">B0T11DRAFT_145259</name>
</gene>
<name>A0A8K0T706_9PEZI</name>
<feature type="compositionally biased region" description="Low complexity" evidence="1">
    <location>
        <begin position="291"/>
        <end position="309"/>
    </location>
</feature>
<evidence type="ECO:0000313" key="2">
    <source>
        <dbReference type="EMBL" id="KAH7347849.1"/>
    </source>
</evidence>
<dbReference type="EMBL" id="JAGPXD010000007">
    <property type="protein sequence ID" value="KAH7347849.1"/>
    <property type="molecule type" value="Genomic_DNA"/>
</dbReference>
<feature type="region of interest" description="Disordered" evidence="1">
    <location>
        <begin position="466"/>
        <end position="493"/>
    </location>
</feature>
<evidence type="ECO:0000313" key="3">
    <source>
        <dbReference type="Proteomes" id="UP000813385"/>
    </source>
</evidence>
<reference evidence="2" key="1">
    <citation type="journal article" date="2021" name="Nat. Commun.">
        <title>Genetic determinants of endophytism in the Arabidopsis root mycobiome.</title>
        <authorList>
            <person name="Mesny F."/>
            <person name="Miyauchi S."/>
            <person name="Thiergart T."/>
            <person name="Pickel B."/>
            <person name="Atanasova L."/>
            <person name="Karlsson M."/>
            <person name="Huettel B."/>
            <person name="Barry K.W."/>
            <person name="Haridas S."/>
            <person name="Chen C."/>
            <person name="Bauer D."/>
            <person name="Andreopoulos W."/>
            <person name="Pangilinan J."/>
            <person name="LaButti K."/>
            <person name="Riley R."/>
            <person name="Lipzen A."/>
            <person name="Clum A."/>
            <person name="Drula E."/>
            <person name="Henrissat B."/>
            <person name="Kohler A."/>
            <person name="Grigoriev I.V."/>
            <person name="Martin F.M."/>
            <person name="Hacquard S."/>
        </authorList>
    </citation>
    <scope>NUCLEOTIDE SEQUENCE</scope>
    <source>
        <strain evidence="2">MPI-CAGE-AT-0016</strain>
    </source>
</reference>
<sequence length="564" mass="61503">MRRSTASQASIKDLLITPFRGGGQSWLRYSTWPTATIQPSGATVCHIEPRTGRTGKQTAIFLFLFPEKLPNAARASTASHTTAVATMSGPDPLSISLASLKTLYLVINFTIDLNHCPNEVRRCLELVRTLYGDLQHLITLRNECLPVLSARPTILARTDLVITNAHDGLTEVCGIVEKLRPDRGKTSLQKRFTWIFLDSKEFKSQEPLVSRQHASVLAELNFLRMMVLSIGQPVWATENAGEKTKAVAPRVTAFNNISLLDDMMAGGRRVSSVSAPSPVVTVKQENSPDLGYSPGSWAGSPSSPLGLGSDRASLQPRRSTVFSTEGMSLLFGEASPGTPSDEQSSSEQRRPEQTSPSSRPIPAPEQPSCSRGAAWSAEPSPNYQCPPPYRGRQMSPQAQPVSELPIPELPVSISDPGDRVVCEAGYAAHYGLRHPLPPVSLRHRAAYSRNSILPWVPSVFEPSDAAEDPIPIRSPRASYHDNTPAPASPPRYPGQQPAFVESYRWNGARGTPAAFDSTGHVWVQDDSQRLSTIPPELIYSPPQVLLPRPSMPVEHCPYPATPPR</sequence>
<feature type="compositionally biased region" description="Polar residues" evidence="1">
    <location>
        <begin position="337"/>
        <end position="346"/>
    </location>
</feature>
<protein>
    <submittedName>
        <fullName evidence="2">Uncharacterized protein</fullName>
    </submittedName>
</protein>
<dbReference type="Proteomes" id="UP000813385">
    <property type="component" value="Unassembled WGS sequence"/>
</dbReference>
<keyword evidence="3" id="KW-1185">Reference proteome</keyword>
<organism evidence="2 3">
    <name type="scientific">Plectosphaerella cucumerina</name>
    <dbReference type="NCBI Taxonomy" id="40658"/>
    <lineage>
        <taxon>Eukaryota</taxon>
        <taxon>Fungi</taxon>
        <taxon>Dikarya</taxon>
        <taxon>Ascomycota</taxon>
        <taxon>Pezizomycotina</taxon>
        <taxon>Sordariomycetes</taxon>
        <taxon>Hypocreomycetidae</taxon>
        <taxon>Glomerellales</taxon>
        <taxon>Plectosphaerellaceae</taxon>
        <taxon>Plectosphaerella</taxon>
    </lineage>
</organism>
<accession>A0A8K0T706</accession>
<proteinExistence type="predicted"/>
<feature type="region of interest" description="Disordered" evidence="1">
    <location>
        <begin position="270"/>
        <end position="316"/>
    </location>
</feature>
<dbReference type="AlphaFoldDB" id="A0A8K0T706"/>
<dbReference type="OrthoDB" id="5240423at2759"/>
<comment type="caution">
    <text evidence="2">The sequence shown here is derived from an EMBL/GenBank/DDBJ whole genome shotgun (WGS) entry which is preliminary data.</text>
</comment>
<feature type="region of interest" description="Disordered" evidence="1">
    <location>
        <begin position="330"/>
        <end position="399"/>
    </location>
</feature>
<evidence type="ECO:0000256" key="1">
    <source>
        <dbReference type="SAM" id="MobiDB-lite"/>
    </source>
</evidence>